<feature type="domain" description="DUF4440" evidence="1">
    <location>
        <begin position="8"/>
        <end position="112"/>
    </location>
</feature>
<name>A0A1B7M0Z8_9MICC</name>
<dbReference type="Proteomes" id="UP000078292">
    <property type="component" value="Unassembled WGS sequence"/>
</dbReference>
<proteinExistence type="predicted"/>
<organism evidence="2 3">
    <name type="scientific">Enteractinococcus helveticum</name>
    <dbReference type="NCBI Taxonomy" id="1837282"/>
    <lineage>
        <taxon>Bacteria</taxon>
        <taxon>Bacillati</taxon>
        <taxon>Actinomycetota</taxon>
        <taxon>Actinomycetes</taxon>
        <taxon>Micrococcales</taxon>
        <taxon>Micrococcaceae</taxon>
    </lineage>
</organism>
<dbReference type="Gene3D" id="3.10.450.50">
    <property type="match status" value="1"/>
</dbReference>
<dbReference type="AlphaFoldDB" id="A0A1B7M0Z8"/>
<dbReference type="InterPro" id="IPR027843">
    <property type="entry name" value="DUF4440"/>
</dbReference>
<evidence type="ECO:0000259" key="1">
    <source>
        <dbReference type="Pfam" id="PF14534"/>
    </source>
</evidence>
<dbReference type="InterPro" id="IPR032710">
    <property type="entry name" value="NTF2-like_dom_sf"/>
</dbReference>
<keyword evidence="3" id="KW-1185">Reference proteome</keyword>
<dbReference type="Pfam" id="PF14534">
    <property type="entry name" value="DUF4440"/>
    <property type="match status" value="1"/>
</dbReference>
<protein>
    <submittedName>
        <fullName evidence="2">DUF4440 domain-containing protein</fullName>
    </submittedName>
</protein>
<gene>
    <name evidence="2" type="ORF">A6F49_08290</name>
</gene>
<dbReference type="STRING" id="1837282.A6F49_08290"/>
<evidence type="ECO:0000313" key="3">
    <source>
        <dbReference type="Proteomes" id="UP000078292"/>
    </source>
</evidence>
<reference evidence="2 3" key="1">
    <citation type="submission" date="2016-04" db="EMBL/GenBank/DDBJ databases">
        <title>First whole genome shotgun sequence of the bacterium Enteractinococcus sp. strain UASWS1574.</title>
        <authorList>
            <person name="Crovadore J."/>
            <person name="Chablais R."/>
            <person name="Lefort F."/>
        </authorList>
    </citation>
    <scope>NUCLEOTIDE SEQUENCE [LARGE SCALE GENOMIC DNA]</scope>
    <source>
        <strain evidence="2 3">UASWS1574</strain>
    </source>
</reference>
<dbReference type="EMBL" id="LXEY01000015">
    <property type="protein sequence ID" value="OAV61885.1"/>
    <property type="molecule type" value="Genomic_DNA"/>
</dbReference>
<dbReference type="OrthoDB" id="582586at2"/>
<evidence type="ECO:0000313" key="2">
    <source>
        <dbReference type="EMBL" id="OAV61885.1"/>
    </source>
</evidence>
<sequence length="127" mass="14145">MSQTQQQLLQLEHQGWQALCDGTGGAFYGELMSDAGVMILAHGYAFDRKAVVESLEHAPTWDSYEITDPVVISLGPDQAILRYTGTGRRHGEPDFVALMASIYIRHDDAWRLVHYQQTPVPISTPSD</sequence>
<dbReference type="RefSeq" id="WP_043057390.1">
    <property type="nucleotide sequence ID" value="NZ_LXEY01000015.1"/>
</dbReference>
<accession>A0A1B7M0Z8</accession>
<dbReference type="SUPFAM" id="SSF54427">
    <property type="entry name" value="NTF2-like"/>
    <property type="match status" value="1"/>
</dbReference>
<comment type="caution">
    <text evidence="2">The sequence shown here is derived from an EMBL/GenBank/DDBJ whole genome shotgun (WGS) entry which is preliminary data.</text>
</comment>